<sequence>MSATSRLAANSFRACIVTGKINTAYFVTAIDCGEVGGIFYPSF</sequence>
<proteinExistence type="predicted"/>
<dbReference type="KEGG" id="cei:CEPID_04545"/>
<reference evidence="1 2" key="1">
    <citation type="submission" date="2015-05" db="EMBL/GenBank/DDBJ databases">
        <title>Complete genome sequence of Corynebacterium epidermidicanis DSM 45586, isolated from the skin of a dog suffering from pruritus.</title>
        <authorList>
            <person name="Ruckert C."/>
            <person name="Albersmeier A."/>
            <person name="Winkler A."/>
            <person name="Tauch A."/>
        </authorList>
    </citation>
    <scope>NUCLEOTIDE SEQUENCE [LARGE SCALE GENOMIC DNA]</scope>
    <source>
        <strain evidence="1 2">DSM 45586</strain>
    </source>
</reference>
<name>A0A0G3GQE5_9CORY</name>
<dbReference type="AlphaFoldDB" id="A0A0G3GQE5"/>
<dbReference type="EMBL" id="CP011541">
    <property type="protein sequence ID" value="AKK02780.1"/>
    <property type="molecule type" value="Genomic_DNA"/>
</dbReference>
<keyword evidence="2" id="KW-1185">Reference proteome</keyword>
<organism evidence="1 2">
    <name type="scientific">Corynebacterium epidermidicanis</name>
    <dbReference type="NCBI Taxonomy" id="1050174"/>
    <lineage>
        <taxon>Bacteria</taxon>
        <taxon>Bacillati</taxon>
        <taxon>Actinomycetota</taxon>
        <taxon>Actinomycetes</taxon>
        <taxon>Mycobacteriales</taxon>
        <taxon>Corynebacteriaceae</taxon>
        <taxon>Corynebacterium</taxon>
    </lineage>
</organism>
<evidence type="ECO:0000313" key="1">
    <source>
        <dbReference type="EMBL" id="AKK02780.1"/>
    </source>
</evidence>
<protein>
    <submittedName>
        <fullName evidence="1">Uncharacterized protein</fullName>
    </submittedName>
</protein>
<evidence type="ECO:0000313" key="2">
    <source>
        <dbReference type="Proteomes" id="UP000035368"/>
    </source>
</evidence>
<accession>A0A0G3GQE5</accession>
<dbReference type="Proteomes" id="UP000035368">
    <property type="component" value="Chromosome"/>
</dbReference>
<gene>
    <name evidence="1" type="ORF">CEPID_04545</name>
</gene>